<evidence type="ECO:0000259" key="2">
    <source>
        <dbReference type="SMART" id="SM00822"/>
    </source>
</evidence>
<dbReference type="SMART" id="SM00822">
    <property type="entry name" value="PKS_KR"/>
    <property type="match status" value="1"/>
</dbReference>
<dbReference type="InterPro" id="IPR002347">
    <property type="entry name" value="SDR_fam"/>
</dbReference>
<dbReference type="SUPFAM" id="SSF51735">
    <property type="entry name" value="NAD(P)-binding Rossmann-fold domains"/>
    <property type="match status" value="1"/>
</dbReference>
<evidence type="ECO:0000313" key="3">
    <source>
        <dbReference type="EMBL" id="SMF66059.1"/>
    </source>
</evidence>
<dbReference type="InterPro" id="IPR051687">
    <property type="entry name" value="Peroxisomal_Beta-Oxidation"/>
</dbReference>
<dbReference type="STRING" id="560819.SAMN05428998_12673"/>
<organism evidence="3 4">
    <name type="scientific">Tistlia consotensis USBA 355</name>
    <dbReference type="NCBI Taxonomy" id="560819"/>
    <lineage>
        <taxon>Bacteria</taxon>
        <taxon>Pseudomonadati</taxon>
        <taxon>Pseudomonadota</taxon>
        <taxon>Alphaproteobacteria</taxon>
        <taxon>Rhodospirillales</taxon>
        <taxon>Rhodovibrionaceae</taxon>
        <taxon>Tistlia</taxon>
    </lineage>
</organism>
<feature type="domain" description="Ketoreductase" evidence="2">
    <location>
        <begin position="7"/>
        <end position="207"/>
    </location>
</feature>
<name>A0A1Y6CHN1_9PROT</name>
<sequence length="303" mass="32015">MGLLEGKVIIVTGAGRGVGRCIALEAAREGAMVVVNDLGGDESGAGGDAGPAQSVADEITAAGGQAIADGGSVAQWDSARAIVERTVRHFGRLDGLVNNAGILRDRIFHKMDPESFEAVVQVHLLGSFYMSRAAADLFRAQNSGAFVHMTSTSGLIGNFGQANYMAAKLGIVGLSKAIAMDMARFGVRSNCIAPFAWTRLVGTIPDATEEEKARVEGLKKLRPELIAPFPVALLSDDAKAVTGQVFGTRANEIFLFSQSRPVRSVHADGGWTPQTVIERAVPAMAPSFYPLERSGDVFTWDPV</sequence>
<dbReference type="AlphaFoldDB" id="A0A1Y6CHN1"/>
<dbReference type="PANTHER" id="PTHR45024:SF3">
    <property type="entry name" value="BLL2957 PROTEIN"/>
    <property type="match status" value="1"/>
</dbReference>
<dbReference type="Gene3D" id="3.40.50.720">
    <property type="entry name" value="NAD(P)-binding Rossmann-like Domain"/>
    <property type="match status" value="1"/>
</dbReference>
<accession>A0A1Y6CHN1</accession>
<dbReference type="EMBL" id="FWZX01000026">
    <property type="protein sequence ID" value="SMF66059.1"/>
    <property type="molecule type" value="Genomic_DNA"/>
</dbReference>
<dbReference type="Pfam" id="PF00106">
    <property type="entry name" value="adh_short"/>
    <property type="match status" value="1"/>
</dbReference>
<dbReference type="RefSeq" id="WP_085125333.1">
    <property type="nucleotide sequence ID" value="NZ_FWZX01000026.1"/>
</dbReference>
<dbReference type="PRINTS" id="PR00081">
    <property type="entry name" value="GDHRDH"/>
</dbReference>
<proteinExistence type="inferred from homology"/>
<dbReference type="PRINTS" id="PR00080">
    <property type="entry name" value="SDRFAMILY"/>
</dbReference>
<dbReference type="InterPro" id="IPR036291">
    <property type="entry name" value="NAD(P)-bd_dom_sf"/>
</dbReference>
<dbReference type="PANTHER" id="PTHR45024">
    <property type="entry name" value="DEHYDROGENASES, SHORT CHAIN"/>
    <property type="match status" value="1"/>
</dbReference>
<evidence type="ECO:0000256" key="1">
    <source>
        <dbReference type="RuleBase" id="RU000363"/>
    </source>
</evidence>
<dbReference type="Proteomes" id="UP000192917">
    <property type="component" value="Unassembled WGS sequence"/>
</dbReference>
<gene>
    <name evidence="3" type="ORF">SAMN05428998_12673</name>
</gene>
<protein>
    <submittedName>
        <fullName evidence="3">NAD(P)-dependent dehydrogenase, short-chain alcohol dehydrogenase family</fullName>
    </submittedName>
</protein>
<evidence type="ECO:0000313" key="4">
    <source>
        <dbReference type="Proteomes" id="UP000192917"/>
    </source>
</evidence>
<reference evidence="3 4" key="1">
    <citation type="submission" date="2017-04" db="EMBL/GenBank/DDBJ databases">
        <authorList>
            <person name="Afonso C.L."/>
            <person name="Miller P.J."/>
            <person name="Scott M.A."/>
            <person name="Spackman E."/>
            <person name="Goraichik I."/>
            <person name="Dimitrov K.M."/>
            <person name="Suarez D.L."/>
            <person name="Swayne D.E."/>
        </authorList>
    </citation>
    <scope>NUCLEOTIDE SEQUENCE [LARGE SCALE GENOMIC DNA]</scope>
    <source>
        <strain evidence="3 4">USBA 355</strain>
    </source>
</reference>
<comment type="similarity">
    <text evidence="1">Belongs to the short-chain dehydrogenases/reductases (SDR) family.</text>
</comment>
<dbReference type="InterPro" id="IPR057326">
    <property type="entry name" value="KR_dom"/>
</dbReference>
<keyword evidence="4" id="KW-1185">Reference proteome</keyword>